<feature type="compositionally biased region" description="Low complexity" evidence="6">
    <location>
        <begin position="271"/>
        <end position="283"/>
    </location>
</feature>
<dbReference type="AlphaFoldDB" id="D3BB17"/>
<evidence type="ECO:0000256" key="2">
    <source>
        <dbReference type="ARBA" id="ARBA00007332"/>
    </source>
</evidence>
<reference evidence="7 8" key="1">
    <citation type="journal article" date="2011" name="Genome Res.">
        <title>Phylogeny-wide analysis of social amoeba genomes highlights ancient origins for complex intercellular communication.</title>
        <authorList>
            <person name="Heidel A.J."/>
            <person name="Lawal H.M."/>
            <person name="Felder M."/>
            <person name="Schilde C."/>
            <person name="Helps N.R."/>
            <person name="Tunggal B."/>
            <person name="Rivero F."/>
            <person name="John U."/>
            <person name="Schleicher M."/>
            <person name="Eichinger L."/>
            <person name="Platzer M."/>
            <person name="Noegel A.A."/>
            <person name="Schaap P."/>
            <person name="Gloeckner G."/>
        </authorList>
    </citation>
    <scope>NUCLEOTIDE SEQUENCE [LARGE SCALE GENOMIC DNA]</scope>
    <source>
        <strain evidence="8">ATCC 26659 / Pp 5 / PN500</strain>
    </source>
</reference>
<evidence type="ECO:0000256" key="4">
    <source>
        <dbReference type="ARBA" id="ARBA00022989"/>
    </source>
</evidence>
<evidence type="ECO:0000256" key="3">
    <source>
        <dbReference type="ARBA" id="ARBA00022692"/>
    </source>
</evidence>
<dbReference type="InParanoid" id="D3BB17"/>
<evidence type="ECO:0000256" key="6">
    <source>
        <dbReference type="SAM" id="MobiDB-lite"/>
    </source>
</evidence>
<keyword evidence="8" id="KW-1185">Reference proteome</keyword>
<keyword evidence="4" id="KW-1133">Transmembrane helix</keyword>
<dbReference type="OMA" id="CGPTMCK"/>
<feature type="compositionally biased region" description="Low complexity" evidence="6">
    <location>
        <begin position="416"/>
        <end position="432"/>
    </location>
</feature>
<evidence type="ECO:0000256" key="1">
    <source>
        <dbReference type="ARBA" id="ARBA00004141"/>
    </source>
</evidence>
<dbReference type="GO" id="GO:0061630">
    <property type="term" value="F:ubiquitin protein ligase activity"/>
    <property type="evidence" value="ECO:0007669"/>
    <property type="project" value="InterPro"/>
</dbReference>
<evidence type="ECO:0000313" key="7">
    <source>
        <dbReference type="EMBL" id="EFA81754.1"/>
    </source>
</evidence>
<feature type="compositionally biased region" description="Low complexity" evidence="6">
    <location>
        <begin position="320"/>
        <end position="367"/>
    </location>
</feature>
<protein>
    <submittedName>
        <fullName evidence="7">Uncharacterized protein</fullName>
    </submittedName>
</protein>
<feature type="region of interest" description="Disordered" evidence="6">
    <location>
        <begin position="410"/>
        <end position="437"/>
    </location>
</feature>
<organism evidence="7 8">
    <name type="scientific">Heterostelium pallidum (strain ATCC 26659 / Pp 5 / PN500)</name>
    <name type="common">Cellular slime mold</name>
    <name type="synonym">Polysphondylium pallidum</name>
    <dbReference type="NCBI Taxonomy" id="670386"/>
    <lineage>
        <taxon>Eukaryota</taxon>
        <taxon>Amoebozoa</taxon>
        <taxon>Evosea</taxon>
        <taxon>Eumycetozoa</taxon>
        <taxon>Dictyostelia</taxon>
        <taxon>Acytosteliales</taxon>
        <taxon>Acytosteliaceae</taxon>
        <taxon>Heterostelium</taxon>
    </lineage>
</organism>
<dbReference type="FunCoup" id="D3BB17">
    <property type="interactions" value="177"/>
</dbReference>
<accession>D3BB17</accession>
<dbReference type="Pfam" id="PF10272">
    <property type="entry name" value="Tmpp129"/>
    <property type="match status" value="1"/>
</dbReference>
<evidence type="ECO:0000256" key="5">
    <source>
        <dbReference type="ARBA" id="ARBA00023136"/>
    </source>
</evidence>
<dbReference type="InterPro" id="IPR018801">
    <property type="entry name" value="TM129"/>
</dbReference>
<dbReference type="GO" id="GO:0016567">
    <property type="term" value="P:protein ubiquitination"/>
    <property type="evidence" value="ECO:0007669"/>
    <property type="project" value="InterPro"/>
</dbReference>
<name>D3BB17_HETP5</name>
<dbReference type="EMBL" id="ADBJ01000025">
    <property type="protein sequence ID" value="EFA81754.1"/>
    <property type="molecule type" value="Genomic_DNA"/>
</dbReference>
<dbReference type="GeneID" id="31361232"/>
<evidence type="ECO:0000313" key="8">
    <source>
        <dbReference type="Proteomes" id="UP000001396"/>
    </source>
</evidence>
<feature type="compositionally biased region" description="Low complexity" evidence="6">
    <location>
        <begin position="293"/>
        <end position="310"/>
    </location>
</feature>
<dbReference type="GO" id="GO:0005783">
    <property type="term" value="C:endoplasmic reticulum"/>
    <property type="evidence" value="ECO:0007669"/>
    <property type="project" value="TreeGrafter"/>
</dbReference>
<dbReference type="PANTHER" id="PTHR31322:SF2">
    <property type="entry name" value="E3 UBIQUITIN-PROTEIN LIGASE TM129"/>
    <property type="match status" value="1"/>
</dbReference>
<dbReference type="Proteomes" id="UP000001396">
    <property type="component" value="Unassembled WGS sequence"/>
</dbReference>
<comment type="similarity">
    <text evidence="2">Belongs to the TMEM129 family.</text>
</comment>
<dbReference type="GO" id="GO:0016020">
    <property type="term" value="C:membrane"/>
    <property type="evidence" value="ECO:0007669"/>
    <property type="project" value="UniProtKB-SubCell"/>
</dbReference>
<keyword evidence="5" id="KW-0472">Membrane</keyword>
<feature type="region of interest" description="Disordered" evidence="6">
    <location>
        <begin position="271"/>
        <end position="368"/>
    </location>
</feature>
<sequence length="484" mass="55348">MDAAFHLIFSPHPQVLFRFINSLNSEFEDSQPHYLPFVEQMKTYRTKFESFNKDVLKYKKMAEMLNEMDKELQFMEKDEMLRLTLKNIISTNRNLQQSLSQLEPMMRQQIEQIKSLADYICPPTEEAFRQRVLDLLDKASVEKLPDTASKTCVICMESQANIAIKRHCTVNPHTTTTPNSSHSASATTTTSTSRHRKALCCANFACACGPTMCKECFIKNYWITSINSTKSFSTCACCRSEYCLKDIHLVQYVAKEREKDKEDITTIINNINNYSSSSSSGNSNKKRKDTEPNSTASSSSSSSSQSTHSNSPKKKQRNESTSSTLTSTSTATRSSPTTSTTTTTTTTTSSTPANNRHNNNVNNNNDNSSEISLLLRGQRSPHSNQHHRGHSRFTINDVFVRSNRRDNVINVDYPYSSSNNNTNTTTSTTNNRESNKKKRKKTFYWFQPNLCVQDQNRTLITKFVNYYNKKNRKQQQQQQHHHNH</sequence>
<gene>
    <name evidence="7" type="ORF">PPL_05748</name>
</gene>
<comment type="subcellular location">
    <subcellularLocation>
        <location evidence="1">Membrane</location>
        <topology evidence="1">Multi-pass membrane protein</topology>
    </subcellularLocation>
</comment>
<keyword evidence="3" id="KW-0812">Transmembrane</keyword>
<dbReference type="RefSeq" id="XP_020433871.1">
    <property type="nucleotide sequence ID" value="XM_020576622.1"/>
</dbReference>
<comment type="caution">
    <text evidence="7">The sequence shown here is derived from an EMBL/GenBank/DDBJ whole genome shotgun (WGS) entry which is preliminary data.</text>
</comment>
<proteinExistence type="inferred from homology"/>
<dbReference type="PANTHER" id="PTHR31322">
    <property type="entry name" value="E3 UBIQUITIN-PROTEIN LIGASE TM129"/>
    <property type="match status" value="1"/>
</dbReference>